<dbReference type="EMBL" id="BAABIB010000119">
    <property type="protein sequence ID" value="GAA4661038.1"/>
    <property type="molecule type" value="Genomic_DNA"/>
</dbReference>
<dbReference type="Proteomes" id="UP001500192">
    <property type="component" value="Unassembled WGS sequence"/>
</dbReference>
<evidence type="ECO:0000259" key="1">
    <source>
        <dbReference type="Pfam" id="PF09407"/>
    </source>
</evidence>
<gene>
    <name evidence="2" type="ORF">GCM10023214_61470</name>
</gene>
<organism evidence="2 3">
    <name type="scientific">Amycolatopsis dongchuanensis</name>
    <dbReference type="NCBI Taxonomy" id="1070866"/>
    <lineage>
        <taxon>Bacteria</taxon>
        <taxon>Bacillati</taxon>
        <taxon>Actinomycetota</taxon>
        <taxon>Actinomycetes</taxon>
        <taxon>Pseudonocardiales</taxon>
        <taxon>Pseudonocardiaceae</taxon>
        <taxon>Amycolatopsis</taxon>
    </lineage>
</organism>
<protein>
    <recommendedName>
        <fullName evidence="1">AbiEi antitoxin C-terminal domain-containing protein</fullName>
    </recommendedName>
</protein>
<dbReference type="InterPro" id="IPR018547">
    <property type="entry name" value="AbiEi_C"/>
</dbReference>
<feature type="domain" description="AbiEi antitoxin C-terminal" evidence="1">
    <location>
        <begin position="91"/>
        <end position="201"/>
    </location>
</feature>
<evidence type="ECO:0000313" key="2">
    <source>
        <dbReference type="EMBL" id="GAA4661038.1"/>
    </source>
</evidence>
<accession>A0ABP8VF87</accession>
<keyword evidence="3" id="KW-1185">Reference proteome</keyword>
<sequence>MDMTREVMLDLLPALLRRAVRVVPAEEDEDSGAPRHAGLARLAENGLLHRLAPGYYALVPTDRIGQDWQPDLESAAWGIAAADDGPRSVALMGLSAARAHGALADSPGAAVIATTRNRPTLRFTDRDATVSFVRRDPRRLKIERHTSTLGNGWVTTVEQTLLDLAAYPQLGGRPDLADQAVTGLIDKADPHVLYSLASAQRRLGALDRILLQV</sequence>
<evidence type="ECO:0000313" key="3">
    <source>
        <dbReference type="Proteomes" id="UP001500192"/>
    </source>
</evidence>
<name>A0ABP8VF87_9PSEU</name>
<comment type="caution">
    <text evidence="2">The sequence shown here is derived from an EMBL/GenBank/DDBJ whole genome shotgun (WGS) entry which is preliminary data.</text>
</comment>
<dbReference type="Pfam" id="PF09407">
    <property type="entry name" value="AbiEi_1"/>
    <property type="match status" value="1"/>
</dbReference>
<proteinExistence type="predicted"/>
<reference evidence="3" key="1">
    <citation type="journal article" date="2019" name="Int. J. Syst. Evol. Microbiol.">
        <title>The Global Catalogue of Microorganisms (GCM) 10K type strain sequencing project: providing services to taxonomists for standard genome sequencing and annotation.</title>
        <authorList>
            <consortium name="The Broad Institute Genomics Platform"/>
            <consortium name="The Broad Institute Genome Sequencing Center for Infectious Disease"/>
            <person name="Wu L."/>
            <person name="Ma J."/>
        </authorList>
    </citation>
    <scope>NUCLEOTIDE SEQUENCE [LARGE SCALE GENOMIC DNA]</scope>
    <source>
        <strain evidence="3">JCM 18054</strain>
    </source>
</reference>